<evidence type="ECO:0000313" key="1">
    <source>
        <dbReference type="EMBL" id="CAF0964160.1"/>
    </source>
</evidence>
<dbReference type="InterPro" id="IPR027417">
    <property type="entry name" value="P-loop_NTPase"/>
</dbReference>
<dbReference type="Proteomes" id="UP000663879">
    <property type="component" value="Unassembled WGS sequence"/>
</dbReference>
<name>A0A814E4F6_9BILA</name>
<keyword evidence="2" id="KW-1185">Reference proteome</keyword>
<sequence length="218" mass="25389">MNNNFWLIDQEIFKHPFTCTIAGPTQSGKTWLIKKILQFNYTIFDNPPQNIIYCYSTWQSNYENFGGILPKVVFKRGLPDIDEKDSSQNNLVILDDLMKECEEDISIQKLFTIDSHHKNISVFFITQNIFSKGKFTRTLNLNSHYLILFNNPRDKLQISTLARQMFPGKSSFFIEAYEDASSKPHGYLLIDLKQSADNRNRIQTGITPDEQRIIYTSK</sequence>
<accession>A0A814E4F6</accession>
<gene>
    <name evidence="1" type="ORF">OXX778_LOCUS14581</name>
</gene>
<dbReference type="OrthoDB" id="5976864at2759"/>
<protein>
    <submittedName>
        <fullName evidence="1">Uncharacterized protein</fullName>
    </submittedName>
</protein>
<organism evidence="1 2">
    <name type="scientific">Brachionus calyciflorus</name>
    <dbReference type="NCBI Taxonomy" id="104777"/>
    <lineage>
        <taxon>Eukaryota</taxon>
        <taxon>Metazoa</taxon>
        <taxon>Spiralia</taxon>
        <taxon>Gnathifera</taxon>
        <taxon>Rotifera</taxon>
        <taxon>Eurotatoria</taxon>
        <taxon>Monogononta</taxon>
        <taxon>Pseudotrocha</taxon>
        <taxon>Ploima</taxon>
        <taxon>Brachionidae</taxon>
        <taxon>Brachionus</taxon>
    </lineage>
</organism>
<reference evidence="1" key="1">
    <citation type="submission" date="2021-02" db="EMBL/GenBank/DDBJ databases">
        <authorList>
            <person name="Nowell W R."/>
        </authorList>
    </citation>
    <scope>NUCLEOTIDE SEQUENCE</scope>
    <source>
        <strain evidence="1">Ploen Becks lab</strain>
    </source>
</reference>
<comment type="caution">
    <text evidence="1">The sequence shown here is derived from an EMBL/GenBank/DDBJ whole genome shotgun (WGS) entry which is preliminary data.</text>
</comment>
<dbReference type="SUPFAM" id="SSF52540">
    <property type="entry name" value="P-loop containing nucleoside triphosphate hydrolases"/>
    <property type="match status" value="1"/>
</dbReference>
<dbReference type="AlphaFoldDB" id="A0A814E4F6"/>
<dbReference type="EMBL" id="CAJNOC010003027">
    <property type="protein sequence ID" value="CAF0964160.1"/>
    <property type="molecule type" value="Genomic_DNA"/>
</dbReference>
<proteinExistence type="predicted"/>
<evidence type="ECO:0000313" key="2">
    <source>
        <dbReference type="Proteomes" id="UP000663879"/>
    </source>
</evidence>